<dbReference type="EMBL" id="JBIAMX010000029">
    <property type="protein sequence ID" value="MFF0546934.1"/>
    <property type="molecule type" value="Genomic_DNA"/>
</dbReference>
<keyword evidence="2" id="KW-1185">Reference proteome</keyword>
<evidence type="ECO:0000313" key="2">
    <source>
        <dbReference type="Proteomes" id="UP001601444"/>
    </source>
</evidence>
<accession>A0ABW6PX19</accession>
<reference evidence="1 2" key="1">
    <citation type="submission" date="2024-10" db="EMBL/GenBank/DDBJ databases">
        <title>The Natural Products Discovery Center: Release of the First 8490 Sequenced Strains for Exploring Actinobacteria Biosynthetic Diversity.</title>
        <authorList>
            <person name="Kalkreuter E."/>
            <person name="Kautsar S.A."/>
            <person name="Yang D."/>
            <person name="Bader C.D."/>
            <person name="Teijaro C.N."/>
            <person name="Fluegel L."/>
            <person name="Davis C.M."/>
            <person name="Simpson J.R."/>
            <person name="Lauterbach L."/>
            <person name="Steele A.D."/>
            <person name="Gui C."/>
            <person name="Meng S."/>
            <person name="Li G."/>
            <person name="Viehrig K."/>
            <person name="Ye F."/>
            <person name="Su P."/>
            <person name="Kiefer A.F."/>
            <person name="Nichols A."/>
            <person name="Cepeda A.J."/>
            <person name="Yan W."/>
            <person name="Fan B."/>
            <person name="Jiang Y."/>
            <person name="Adhikari A."/>
            <person name="Zheng C.-J."/>
            <person name="Schuster L."/>
            <person name="Cowan T.M."/>
            <person name="Smanski M.J."/>
            <person name="Chevrette M.G."/>
            <person name="De Carvalho L.P.S."/>
            <person name="Shen B."/>
        </authorList>
    </citation>
    <scope>NUCLEOTIDE SEQUENCE [LARGE SCALE GENOMIC DNA]</scope>
    <source>
        <strain evidence="1 2">NPDC004045</strain>
    </source>
</reference>
<dbReference type="RefSeq" id="WP_387703118.1">
    <property type="nucleotide sequence ID" value="NZ_JBIAMX010000029.1"/>
</dbReference>
<organism evidence="1 2">
    <name type="scientific">Nocardia thailandica</name>
    <dbReference type="NCBI Taxonomy" id="257275"/>
    <lineage>
        <taxon>Bacteria</taxon>
        <taxon>Bacillati</taxon>
        <taxon>Actinomycetota</taxon>
        <taxon>Actinomycetes</taxon>
        <taxon>Mycobacteriales</taxon>
        <taxon>Nocardiaceae</taxon>
        <taxon>Nocardia</taxon>
    </lineage>
</organism>
<proteinExistence type="predicted"/>
<protein>
    <submittedName>
        <fullName evidence="1">Uncharacterized protein</fullName>
    </submittedName>
</protein>
<name>A0ABW6PX19_9NOCA</name>
<evidence type="ECO:0000313" key="1">
    <source>
        <dbReference type="EMBL" id="MFF0546934.1"/>
    </source>
</evidence>
<dbReference type="Proteomes" id="UP001601444">
    <property type="component" value="Unassembled WGS sequence"/>
</dbReference>
<sequence length="58" mass="5953">MELVAVTAEEMALATAEAVLDISLASMAIGASEEQTDAALELAEDMALALLQDEADDA</sequence>
<comment type="caution">
    <text evidence="1">The sequence shown here is derived from an EMBL/GenBank/DDBJ whole genome shotgun (WGS) entry which is preliminary data.</text>
</comment>
<gene>
    <name evidence="1" type="ORF">ACFYTF_29270</name>
</gene>